<feature type="chain" id="PRO_5009315649" evidence="1">
    <location>
        <begin position="25"/>
        <end position="78"/>
    </location>
</feature>
<dbReference type="WBParaSite" id="MhA1_Contig1795.frz3.gene4">
    <property type="protein sequence ID" value="MhA1_Contig1795.frz3.gene4"/>
    <property type="gene ID" value="MhA1_Contig1795.frz3.gene4"/>
</dbReference>
<evidence type="ECO:0000313" key="3">
    <source>
        <dbReference type="WBParaSite" id="MhA1_Contig1795.frz3.gene4"/>
    </source>
</evidence>
<evidence type="ECO:0000256" key="1">
    <source>
        <dbReference type="SAM" id="SignalP"/>
    </source>
</evidence>
<reference evidence="3" key="1">
    <citation type="submission" date="2016-11" db="UniProtKB">
        <authorList>
            <consortium name="WormBaseParasite"/>
        </authorList>
    </citation>
    <scope>IDENTIFICATION</scope>
</reference>
<name>A0A1I8BBT2_MELHA</name>
<organism evidence="2 3">
    <name type="scientific">Meloidogyne hapla</name>
    <name type="common">Root-knot nematode worm</name>
    <dbReference type="NCBI Taxonomy" id="6305"/>
    <lineage>
        <taxon>Eukaryota</taxon>
        <taxon>Metazoa</taxon>
        <taxon>Ecdysozoa</taxon>
        <taxon>Nematoda</taxon>
        <taxon>Chromadorea</taxon>
        <taxon>Rhabditida</taxon>
        <taxon>Tylenchina</taxon>
        <taxon>Tylenchomorpha</taxon>
        <taxon>Tylenchoidea</taxon>
        <taxon>Meloidogynidae</taxon>
        <taxon>Meloidogyninae</taxon>
        <taxon>Meloidogyne</taxon>
    </lineage>
</organism>
<evidence type="ECO:0000313" key="2">
    <source>
        <dbReference type="Proteomes" id="UP000095281"/>
    </source>
</evidence>
<feature type="signal peptide" evidence="1">
    <location>
        <begin position="1"/>
        <end position="24"/>
    </location>
</feature>
<keyword evidence="2" id="KW-1185">Reference proteome</keyword>
<accession>A0A1I8BBT2</accession>
<keyword evidence="1" id="KW-0732">Signal</keyword>
<sequence>MYSRSSFITLFLLFNLLLAPMILASNNENAPSLAVDNIDAGKVGAIEIKIFRSRRGASRGLGAGALAGGSAALAAKAG</sequence>
<protein>
    <submittedName>
        <fullName evidence="3">Uncharacterized protein</fullName>
    </submittedName>
</protein>
<dbReference type="AlphaFoldDB" id="A0A1I8BBT2"/>
<proteinExistence type="predicted"/>
<dbReference type="Proteomes" id="UP000095281">
    <property type="component" value="Unplaced"/>
</dbReference>